<feature type="compositionally biased region" description="Polar residues" evidence="1">
    <location>
        <begin position="75"/>
        <end position="85"/>
    </location>
</feature>
<sequence>MELRFDTKFNCLFSSSFFTFSRSASTVRLSKYLIFRNLGRVAGSRFDIIRFLLLPPSIEETAWHEPCDPEIDPPGSSNCDQTSWLSAGDNPDS</sequence>
<protein>
    <submittedName>
        <fullName evidence="2">Uncharacterized protein</fullName>
    </submittedName>
</protein>
<comment type="caution">
    <text evidence="2">The sequence shown here is derived from an EMBL/GenBank/DDBJ whole genome shotgun (WGS) entry which is preliminary data.</text>
</comment>
<keyword evidence="3" id="KW-1185">Reference proteome</keyword>
<feature type="region of interest" description="Disordered" evidence="1">
    <location>
        <begin position="64"/>
        <end position="93"/>
    </location>
</feature>
<proteinExistence type="predicted"/>
<dbReference type="EMBL" id="JAGKQH010000001">
    <property type="protein sequence ID" value="KAG6608411.1"/>
    <property type="molecule type" value="Genomic_DNA"/>
</dbReference>
<evidence type="ECO:0000256" key="1">
    <source>
        <dbReference type="SAM" id="MobiDB-lite"/>
    </source>
</evidence>
<name>A0AAV6PB28_9ROSI</name>
<gene>
    <name evidence="2" type="ORF">SDJN03_01753</name>
</gene>
<evidence type="ECO:0000313" key="3">
    <source>
        <dbReference type="Proteomes" id="UP000685013"/>
    </source>
</evidence>
<feature type="non-terminal residue" evidence="2">
    <location>
        <position position="1"/>
    </location>
</feature>
<organism evidence="2 3">
    <name type="scientific">Cucurbita argyrosperma subsp. sororia</name>
    <dbReference type="NCBI Taxonomy" id="37648"/>
    <lineage>
        <taxon>Eukaryota</taxon>
        <taxon>Viridiplantae</taxon>
        <taxon>Streptophyta</taxon>
        <taxon>Embryophyta</taxon>
        <taxon>Tracheophyta</taxon>
        <taxon>Spermatophyta</taxon>
        <taxon>Magnoliopsida</taxon>
        <taxon>eudicotyledons</taxon>
        <taxon>Gunneridae</taxon>
        <taxon>Pentapetalae</taxon>
        <taxon>rosids</taxon>
        <taxon>fabids</taxon>
        <taxon>Cucurbitales</taxon>
        <taxon>Cucurbitaceae</taxon>
        <taxon>Cucurbiteae</taxon>
        <taxon>Cucurbita</taxon>
    </lineage>
</organism>
<dbReference type="AlphaFoldDB" id="A0AAV6PB28"/>
<dbReference type="Proteomes" id="UP000685013">
    <property type="component" value="Chromosome 1"/>
</dbReference>
<evidence type="ECO:0000313" key="2">
    <source>
        <dbReference type="EMBL" id="KAG6608411.1"/>
    </source>
</evidence>
<accession>A0AAV6PB28</accession>
<reference evidence="2 3" key="1">
    <citation type="journal article" date="2021" name="Hortic Res">
        <title>The domestication of Cucurbita argyrosperma as revealed by the genome of its wild relative.</title>
        <authorList>
            <person name="Barrera-Redondo J."/>
            <person name="Sanchez-de la Vega G."/>
            <person name="Aguirre-Liguori J.A."/>
            <person name="Castellanos-Morales G."/>
            <person name="Gutierrez-Guerrero Y.T."/>
            <person name="Aguirre-Dugua X."/>
            <person name="Aguirre-Planter E."/>
            <person name="Tenaillon M.I."/>
            <person name="Lira-Saade R."/>
            <person name="Eguiarte L.E."/>
        </authorList>
    </citation>
    <scope>NUCLEOTIDE SEQUENCE [LARGE SCALE GENOMIC DNA]</scope>
    <source>
        <strain evidence="2">JBR-2021</strain>
    </source>
</reference>